<dbReference type="STRING" id="320771.Cflav_PD6275"/>
<dbReference type="AlphaFoldDB" id="B9XHV6"/>
<protein>
    <recommendedName>
        <fullName evidence="3">DUF2199 domain-containing protein</fullName>
    </recommendedName>
</protein>
<name>B9XHV6_PEDPL</name>
<dbReference type="OrthoDB" id="4404538at2"/>
<evidence type="ECO:0000313" key="2">
    <source>
        <dbReference type="Proteomes" id="UP000003688"/>
    </source>
</evidence>
<dbReference type="InterPro" id="IPR018697">
    <property type="entry name" value="DUF2199"/>
</dbReference>
<evidence type="ECO:0000313" key="1">
    <source>
        <dbReference type="EMBL" id="EEF60684.1"/>
    </source>
</evidence>
<evidence type="ECO:0008006" key="3">
    <source>
        <dbReference type="Google" id="ProtNLM"/>
    </source>
</evidence>
<dbReference type="RefSeq" id="WP_007415400.1">
    <property type="nucleotide sequence ID" value="NZ_ABOX02000015.1"/>
</dbReference>
<sequence>MRNSIKCEHNREWPLGFPTCFGFDDPSHYFDIAPKDRPKRVTLGSDQCIVDDKSFFVLGCLDIPLLDTTEVFRWMIWVSLSEKTFKRMSELWHTSGRESESPYFGWLSTSLPCYPETLNLKTHVHTQPVGTRPSIELEPTDHPLAIDQRSGISLARAHELSQQISRQMI</sequence>
<dbReference type="Proteomes" id="UP000003688">
    <property type="component" value="Unassembled WGS sequence"/>
</dbReference>
<reference evidence="1 2" key="1">
    <citation type="journal article" date="2011" name="J. Bacteriol.">
        <title>Genome sequence of 'Pedosphaera parvula' Ellin514, an aerobic Verrucomicrobial isolate from pasture soil.</title>
        <authorList>
            <person name="Kant R."/>
            <person name="van Passel M.W."/>
            <person name="Sangwan P."/>
            <person name="Palva A."/>
            <person name="Lucas S."/>
            <person name="Copeland A."/>
            <person name="Lapidus A."/>
            <person name="Glavina Del Rio T."/>
            <person name="Dalin E."/>
            <person name="Tice H."/>
            <person name="Bruce D."/>
            <person name="Goodwin L."/>
            <person name="Pitluck S."/>
            <person name="Chertkov O."/>
            <person name="Larimer F.W."/>
            <person name="Land M.L."/>
            <person name="Hauser L."/>
            <person name="Brettin T.S."/>
            <person name="Detter J.C."/>
            <person name="Han S."/>
            <person name="de Vos W.M."/>
            <person name="Janssen P.H."/>
            <person name="Smidt H."/>
        </authorList>
    </citation>
    <scope>NUCLEOTIDE SEQUENCE [LARGE SCALE GENOMIC DNA]</scope>
    <source>
        <strain evidence="1 2">Ellin514</strain>
    </source>
</reference>
<comment type="caution">
    <text evidence="1">The sequence shown here is derived from an EMBL/GenBank/DDBJ whole genome shotgun (WGS) entry which is preliminary data.</text>
</comment>
<keyword evidence="2" id="KW-1185">Reference proteome</keyword>
<organism evidence="1 2">
    <name type="scientific">Pedosphaera parvula (strain Ellin514)</name>
    <dbReference type="NCBI Taxonomy" id="320771"/>
    <lineage>
        <taxon>Bacteria</taxon>
        <taxon>Pseudomonadati</taxon>
        <taxon>Verrucomicrobiota</taxon>
        <taxon>Pedosphaerae</taxon>
        <taxon>Pedosphaerales</taxon>
        <taxon>Pedosphaeraceae</taxon>
        <taxon>Pedosphaera</taxon>
    </lineage>
</organism>
<proteinExistence type="predicted"/>
<gene>
    <name evidence="1" type="ORF">Cflav_PD6275</name>
</gene>
<dbReference type="EMBL" id="ABOX02000015">
    <property type="protein sequence ID" value="EEF60684.1"/>
    <property type="molecule type" value="Genomic_DNA"/>
</dbReference>
<accession>B9XHV6</accession>
<dbReference type="Pfam" id="PF09965">
    <property type="entry name" value="DUF2199"/>
    <property type="match status" value="1"/>
</dbReference>